<reference evidence="1" key="2">
    <citation type="submission" date="2019-01" db="UniProtKB">
        <authorList>
            <consortium name="EnsemblPlants"/>
        </authorList>
    </citation>
    <scope>IDENTIFICATION</scope>
    <source>
        <strain evidence="1">cv. Heinz 1706</strain>
    </source>
</reference>
<dbReference type="Gramene" id="Solyc02g085674.1.1">
    <property type="protein sequence ID" value="Solyc02g085674.1.1"/>
    <property type="gene ID" value="Solyc02g085674.1"/>
</dbReference>
<reference evidence="1" key="1">
    <citation type="journal article" date="2012" name="Nature">
        <title>The tomato genome sequence provides insights into fleshy fruit evolution.</title>
        <authorList>
            <consortium name="Tomato Genome Consortium"/>
        </authorList>
    </citation>
    <scope>NUCLEOTIDE SEQUENCE [LARGE SCALE GENOMIC DNA]</scope>
    <source>
        <strain evidence="1">cv. Heinz 1706</strain>
    </source>
</reference>
<protein>
    <submittedName>
        <fullName evidence="1">Uncharacterized protein</fullName>
    </submittedName>
</protein>
<evidence type="ECO:0000313" key="2">
    <source>
        <dbReference type="Proteomes" id="UP000004994"/>
    </source>
</evidence>
<dbReference type="InParanoid" id="A0A3Q7F7U2"/>
<organism evidence="1">
    <name type="scientific">Solanum lycopersicum</name>
    <name type="common">Tomato</name>
    <name type="synonym">Lycopersicon esculentum</name>
    <dbReference type="NCBI Taxonomy" id="4081"/>
    <lineage>
        <taxon>Eukaryota</taxon>
        <taxon>Viridiplantae</taxon>
        <taxon>Streptophyta</taxon>
        <taxon>Embryophyta</taxon>
        <taxon>Tracheophyta</taxon>
        <taxon>Spermatophyta</taxon>
        <taxon>Magnoliopsida</taxon>
        <taxon>eudicotyledons</taxon>
        <taxon>Gunneridae</taxon>
        <taxon>Pentapetalae</taxon>
        <taxon>asterids</taxon>
        <taxon>lamiids</taxon>
        <taxon>Solanales</taxon>
        <taxon>Solanaceae</taxon>
        <taxon>Solanoideae</taxon>
        <taxon>Solaneae</taxon>
        <taxon>Solanum</taxon>
        <taxon>Solanum subgen. Lycopersicon</taxon>
    </lineage>
</organism>
<name>A0A3Q7F7U2_SOLLC</name>
<accession>A0A3Q7F7U2</accession>
<dbReference type="EnsemblPlants" id="Solyc02g085674.1.1">
    <property type="protein sequence ID" value="Solyc02g085674.1.1"/>
    <property type="gene ID" value="Solyc02g085674.1"/>
</dbReference>
<sequence>MTHSDKMALQVCGHHIQPSTPQNDTASNQKHYYQHQRTGLSLNSSSLEIKGILMVWFLHRMIYLHLTQKANESHLLWLMSEYMQVEEKEKQLCLGLALDFWWFTWIY</sequence>
<proteinExistence type="predicted"/>
<evidence type="ECO:0000313" key="1">
    <source>
        <dbReference type="EnsemblPlants" id="Solyc02g085674.1.1"/>
    </source>
</evidence>
<keyword evidence="2" id="KW-1185">Reference proteome</keyword>
<dbReference type="Proteomes" id="UP000004994">
    <property type="component" value="Chromosome 2"/>
</dbReference>
<dbReference type="AlphaFoldDB" id="A0A3Q7F7U2"/>